<dbReference type="SUPFAM" id="SSF81321">
    <property type="entry name" value="Family A G protein-coupled receptor-like"/>
    <property type="match status" value="1"/>
</dbReference>
<dbReference type="InParanoid" id="A0A3Q1J5T1"/>
<evidence type="ECO:0000256" key="8">
    <source>
        <dbReference type="ARBA" id="ARBA00023224"/>
    </source>
</evidence>
<protein>
    <recommendedName>
        <fullName evidence="10">G-protein coupled receptors family 1 profile domain-containing protein</fullName>
    </recommendedName>
</protein>
<evidence type="ECO:0000256" key="4">
    <source>
        <dbReference type="ARBA" id="ARBA00022989"/>
    </source>
</evidence>
<keyword evidence="2" id="KW-1003">Cell membrane</keyword>
<dbReference type="Proteomes" id="UP000265040">
    <property type="component" value="Chromosome 2"/>
</dbReference>
<keyword evidence="12" id="KW-1185">Reference proteome</keyword>
<dbReference type="Ensembl" id="ENSATET00000026067.2">
    <property type="protein sequence ID" value="ENSATEP00000025648.2"/>
    <property type="gene ID" value="ENSATEG00000017804.2"/>
</dbReference>
<evidence type="ECO:0000313" key="12">
    <source>
        <dbReference type="Proteomes" id="UP000265040"/>
    </source>
</evidence>
<evidence type="ECO:0000259" key="10">
    <source>
        <dbReference type="PROSITE" id="PS50262"/>
    </source>
</evidence>
<dbReference type="InterPro" id="IPR050569">
    <property type="entry name" value="TAAR"/>
</dbReference>
<feature type="transmembrane region" description="Helical" evidence="9">
    <location>
        <begin position="223"/>
        <end position="246"/>
    </location>
</feature>
<dbReference type="Pfam" id="PF00001">
    <property type="entry name" value="7tm_1"/>
    <property type="match status" value="1"/>
</dbReference>
<reference evidence="11" key="3">
    <citation type="submission" date="2025-09" db="UniProtKB">
        <authorList>
            <consortium name="Ensembl"/>
        </authorList>
    </citation>
    <scope>IDENTIFICATION</scope>
</reference>
<feature type="transmembrane region" description="Helical" evidence="9">
    <location>
        <begin position="94"/>
        <end position="115"/>
    </location>
</feature>
<feature type="transmembrane region" description="Helical" evidence="9">
    <location>
        <begin position="58"/>
        <end position="82"/>
    </location>
</feature>
<dbReference type="GeneTree" id="ENSGT01050000244823"/>
<accession>A0A3Q1J5T1</accession>
<dbReference type="SMART" id="SM01381">
    <property type="entry name" value="7TM_GPCR_Srsx"/>
    <property type="match status" value="1"/>
</dbReference>
<dbReference type="PANTHER" id="PTHR24249:SF381">
    <property type="entry name" value="TRACE AMINE ASSOCIATED RECEPTOR 19P-RELATED"/>
    <property type="match status" value="1"/>
</dbReference>
<dbReference type="InterPro" id="IPR017452">
    <property type="entry name" value="GPCR_Rhodpsn_7TM"/>
</dbReference>
<evidence type="ECO:0000256" key="2">
    <source>
        <dbReference type="ARBA" id="ARBA00022475"/>
    </source>
</evidence>
<keyword evidence="3 9" id="KW-0812">Transmembrane</keyword>
<reference evidence="11" key="2">
    <citation type="submission" date="2025-08" db="UniProtKB">
        <authorList>
            <consortium name="Ensembl"/>
        </authorList>
    </citation>
    <scope>IDENTIFICATION</scope>
</reference>
<feature type="transmembrane region" description="Helical" evidence="9">
    <location>
        <begin position="306"/>
        <end position="330"/>
    </location>
</feature>
<feature type="transmembrane region" description="Helical" evidence="9">
    <location>
        <begin position="169"/>
        <end position="191"/>
    </location>
</feature>
<dbReference type="InterPro" id="IPR000276">
    <property type="entry name" value="GPCR_Rhodpsn"/>
</dbReference>
<dbReference type="AlphaFoldDB" id="A0A3Q1J5T1"/>
<dbReference type="CDD" id="cd15055">
    <property type="entry name" value="7tmA_TAARs"/>
    <property type="match status" value="1"/>
</dbReference>
<dbReference type="PRINTS" id="PR00237">
    <property type="entry name" value="GPCRRHODOPSN"/>
</dbReference>
<dbReference type="Gene3D" id="1.20.1070.10">
    <property type="entry name" value="Rhodopsin 7-helix transmembrane proteins"/>
    <property type="match status" value="1"/>
</dbReference>
<sequence>IYLSYINELTGTEFNHLSFCFQSSRLHYLMDTTSGQPLCFPNLNSSCIRLLRPPSETALLYTLVGFVSLLTVTLNSLVIFSISHFRQLHTPTNNLLLSLAVCDLVVGLLVMPIEGLRYIETCWLLGRLMCAVTPFLFYCLVSTSLGHMVLISIIRYVTICDPLQHTSKITMTNVNICIFVCWAASIIYNGLITMEHMGNPDRFSSCHGECVVVINYISGTIDLFVTFVGPCTVMVVLYMKVFVVAVSQMRVIQSQTAATDDRAGPTARKSQRKAARTLGILIIVFLMCICPFFYPTLAGEDSSTTLSYYSILSWIMLLNSCLNPLIYALFYSWFRKAIRLIFTLRVLQAHSQEVLIIFSRLSSDHTRYLSLIHTLLLSESIKML</sequence>
<evidence type="ECO:0000256" key="6">
    <source>
        <dbReference type="ARBA" id="ARBA00023136"/>
    </source>
</evidence>
<keyword evidence="5" id="KW-0297">G-protein coupled receptor</keyword>
<dbReference type="FunFam" id="1.20.1070.10:FF:000279">
    <property type="entry name" value="Trace amine-associated receptor 16f"/>
    <property type="match status" value="1"/>
</dbReference>
<dbReference type="PROSITE" id="PS50262">
    <property type="entry name" value="G_PROTEIN_RECEP_F1_2"/>
    <property type="match status" value="1"/>
</dbReference>
<proteinExistence type="predicted"/>
<keyword evidence="6 9" id="KW-0472">Membrane</keyword>
<dbReference type="PANTHER" id="PTHR24249">
    <property type="entry name" value="HISTAMINE RECEPTOR-RELATED G-PROTEIN COUPLED RECEPTOR"/>
    <property type="match status" value="1"/>
</dbReference>
<name>A0A3Q1J5T1_ANATE</name>
<dbReference type="STRING" id="64144.ENSATEP00000025648"/>
<reference evidence="11" key="1">
    <citation type="submission" date="2021-04" db="EMBL/GenBank/DDBJ databases">
        <authorList>
            <consortium name="Wellcome Sanger Institute Data Sharing"/>
        </authorList>
    </citation>
    <scope>NUCLEOTIDE SEQUENCE [LARGE SCALE GENOMIC DNA]</scope>
</reference>
<evidence type="ECO:0000256" key="3">
    <source>
        <dbReference type="ARBA" id="ARBA00022692"/>
    </source>
</evidence>
<dbReference type="FunCoup" id="A0A3Q1J5T1">
    <property type="interactions" value="7"/>
</dbReference>
<feature type="transmembrane region" description="Helical" evidence="9">
    <location>
        <begin position="135"/>
        <end position="157"/>
    </location>
</feature>
<comment type="subcellular location">
    <subcellularLocation>
        <location evidence="1">Cell membrane</location>
        <topology evidence="1">Multi-pass membrane protein</topology>
    </subcellularLocation>
</comment>
<feature type="domain" description="G-protein coupled receptors family 1 profile" evidence="10">
    <location>
        <begin position="74"/>
        <end position="327"/>
    </location>
</feature>
<keyword evidence="4 9" id="KW-1133">Transmembrane helix</keyword>
<dbReference type="GO" id="GO:0005886">
    <property type="term" value="C:plasma membrane"/>
    <property type="evidence" value="ECO:0007669"/>
    <property type="project" value="UniProtKB-SubCell"/>
</dbReference>
<evidence type="ECO:0000313" key="11">
    <source>
        <dbReference type="Ensembl" id="ENSATEP00000025648.2"/>
    </source>
</evidence>
<feature type="transmembrane region" description="Helical" evidence="9">
    <location>
        <begin position="277"/>
        <end position="294"/>
    </location>
</feature>
<keyword evidence="8" id="KW-0807">Transducer</keyword>
<dbReference type="OrthoDB" id="10042731at2759"/>
<evidence type="ECO:0000256" key="9">
    <source>
        <dbReference type="SAM" id="Phobius"/>
    </source>
</evidence>
<evidence type="ECO:0000256" key="7">
    <source>
        <dbReference type="ARBA" id="ARBA00023170"/>
    </source>
</evidence>
<evidence type="ECO:0000256" key="1">
    <source>
        <dbReference type="ARBA" id="ARBA00004651"/>
    </source>
</evidence>
<evidence type="ECO:0000256" key="5">
    <source>
        <dbReference type="ARBA" id="ARBA00023040"/>
    </source>
</evidence>
<keyword evidence="7" id="KW-0675">Receptor</keyword>
<organism evidence="11 12">
    <name type="scientific">Anabas testudineus</name>
    <name type="common">Climbing perch</name>
    <name type="synonym">Anthias testudineus</name>
    <dbReference type="NCBI Taxonomy" id="64144"/>
    <lineage>
        <taxon>Eukaryota</taxon>
        <taxon>Metazoa</taxon>
        <taxon>Chordata</taxon>
        <taxon>Craniata</taxon>
        <taxon>Vertebrata</taxon>
        <taxon>Euteleostomi</taxon>
        <taxon>Actinopterygii</taxon>
        <taxon>Neopterygii</taxon>
        <taxon>Teleostei</taxon>
        <taxon>Neoteleostei</taxon>
        <taxon>Acanthomorphata</taxon>
        <taxon>Anabantaria</taxon>
        <taxon>Anabantiformes</taxon>
        <taxon>Anabantoidei</taxon>
        <taxon>Anabantidae</taxon>
        <taxon>Anabas</taxon>
    </lineage>
</organism>
<dbReference type="GO" id="GO:0001594">
    <property type="term" value="F:trace-amine receptor activity"/>
    <property type="evidence" value="ECO:0007669"/>
    <property type="project" value="TreeGrafter"/>
</dbReference>